<evidence type="ECO:0000259" key="2">
    <source>
        <dbReference type="PROSITE" id="PS00125"/>
    </source>
</evidence>
<dbReference type="InterPro" id="IPR029052">
    <property type="entry name" value="Metallo-depent_PP-like"/>
</dbReference>
<dbReference type="InterPro" id="IPR004843">
    <property type="entry name" value="Calcineurin-like_PHP"/>
</dbReference>
<organism evidence="3">
    <name type="scientific">Spironucleus salmonicida</name>
    <dbReference type="NCBI Taxonomy" id="348837"/>
    <lineage>
        <taxon>Eukaryota</taxon>
        <taxon>Metamonada</taxon>
        <taxon>Diplomonadida</taxon>
        <taxon>Hexamitidae</taxon>
        <taxon>Hexamitinae</taxon>
        <taxon>Spironucleus</taxon>
    </lineage>
</organism>
<dbReference type="EMBL" id="AUWU02000008">
    <property type="protein sequence ID" value="KAH0570030.1"/>
    <property type="molecule type" value="Genomic_DNA"/>
</dbReference>
<keyword evidence="5" id="KW-1185">Reference proteome</keyword>
<dbReference type="EMBL" id="KI546159">
    <property type="protein sequence ID" value="EST42562.1"/>
    <property type="molecule type" value="Genomic_DNA"/>
</dbReference>
<feature type="domain" description="Serine/threonine specific protein phosphatases" evidence="2">
    <location>
        <begin position="108"/>
        <end position="113"/>
    </location>
</feature>
<dbReference type="Gene3D" id="3.60.21.10">
    <property type="match status" value="1"/>
</dbReference>
<dbReference type="PANTHER" id="PTHR11668">
    <property type="entry name" value="SERINE/THREONINE PROTEIN PHOSPHATASE"/>
    <property type="match status" value="1"/>
</dbReference>
<dbReference type="SUPFAM" id="SSF56300">
    <property type="entry name" value="Metallo-dependent phosphatases"/>
    <property type="match status" value="1"/>
</dbReference>
<protein>
    <recommendedName>
        <fullName evidence="1">Serine/threonine-protein phosphatase</fullName>
        <ecNumber evidence="1">3.1.3.16</ecNumber>
    </recommendedName>
</protein>
<dbReference type="InterPro" id="IPR050341">
    <property type="entry name" value="PP1_catalytic_subunit"/>
</dbReference>
<dbReference type="AlphaFoldDB" id="V6LDK4"/>
<dbReference type="SMART" id="SM00156">
    <property type="entry name" value="PP2Ac"/>
    <property type="match status" value="1"/>
</dbReference>
<proteinExistence type="inferred from homology"/>
<dbReference type="OrthoDB" id="445564at2759"/>
<comment type="similarity">
    <text evidence="1">Belongs to the PPP phosphatase family.</text>
</comment>
<dbReference type="PANTHER" id="PTHR11668:SF496">
    <property type="entry name" value="SERINE_THREONINE-PROTEIN PHOSPHATASE"/>
    <property type="match status" value="1"/>
</dbReference>
<dbReference type="VEuPathDB" id="GiardiaDB:SS50377_28004"/>
<dbReference type="Proteomes" id="UP000018208">
    <property type="component" value="Unassembled WGS sequence"/>
</dbReference>
<evidence type="ECO:0000313" key="3">
    <source>
        <dbReference type="EMBL" id="EST42562.1"/>
    </source>
</evidence>
<evidence type="ECO:0000313" key="4">
    <source>
        <dbReference type="EMBL" id="KAH0570030.1"/>
    </source>
</evidence>
<gene>
    <name evidence="3" type="ORF">SS50377_17877</name>
    <name evidence="4" type="ORF">SS50377_28004</name>
</gene>
<dbReference type="GO" id="GO:0005737">
    <property type="term" value="C:cytoplasm"/>
    <property type="evidence" value="ECO:0007669"/>
    <property type="project" value="TreeGrafter"/>
</dbReference>
<dbReference type="PRINTS" id="PR00114">
    <property type="entry name" value="STPHPHTASE"/>
</dbReference>
<evidence type="ECO:0000256" key="1">
    <source>
        <dbReference type="RuleBase" id="RU004273"/>
    </source>
</evidence>
<dbReference type="EC" id="3.1.3.16" evidence="1"/>
<reference evidence="4" key="2">
    <citation type="submission" date="2020-12" db="EMBL/GenBank/DDBJ databases">
        <title>New Spironucleus salmonicida genome in near-complete chromosomes.</title>
        <authorList>
            <person name="Xu F."/>
            <person name="Kurt Z."/>
            <person name="Jimenez-Gonzalez A."/>
            <person name="Astvaldsson A."/>
            <person name="Andersson J.O."/>
            <person name="Svard S.G."/>
        </authorList>
    </citation>
    <scope>NUCLEOTIDE SEQUENCE</scope>
    <source>
        <strain evidence="4">ATCC 50377</strain>
    </source>
</reference>
<reference evidence="3 4" key="1">
    <citation type="journal article" date="2014" name="PLoS Genet.">
        <title>The Genome of Spironucleus salmonicida Highlights a Fish Pathogen Adapted to Fluctuating Environments.</title>
        <authorList>
            <person name="Xu F."/>
            <person name="Jerlstrom-Hultqvist J."/>
            <person name="Einarsson E."/>
            <person name="Astvaldsson A."/>
            <person name="Svard S.G."/>
            <person name="Andersson J.O."/>
        </authorList>
    </citation>
    <scope>NUCLEOTIDE SEQUENCE</scope>
    <source>
        <strain evidence="4">ATCC 50377</strain>
    </source>
</reference>
<sequence length="347" mass="39130">MLSNTRLLEIIKALPKRIPQPAELQKLINTATLIFQAETNIVYLTQKTAIISDIHGQFEDLGFCLKHSIICPNIIQMGDFVDRGSNSLECLIMLFALKILYPLNFFVLRGNHESDQICRVYGFFDEIQRKTSTRVYSSCLRAFEALPIAAVVKIGSQKPKIDDNKFSDLISIFHSTSKLIEPVQKLNQGYKIGFSAKSIFCVHGGIAPEFETLKQINQTSRFSDSFDLMLWPDPDPEFELFGPSKRGKYQNFGKKAVEIFLKTNELEYIVRGHQFQEGGFSTLFNSVCTIWSAANYCGRCGNLGAFGVFDGEFMKIMEFPSQKGKGQDEIGLGIGKHDYDGGIDYFL</sequence>
<accession>V6LDK4</accession>
<name>V6LDK4_9EUKA</name>
<dbReference type="Pfam" id="PF00149">
    <property type="entry name" value="Metallophos"/>
    <property type="match status" value="1"/>
</dbReference>
<evidence type="ECO:0000313" key="5">
    <source>
        <dbReference type="Proteomes" id="UP000018208"/>
    </source>
</evidence>
<dbReference type="PROSITE" id="PS00125">
    <property type="entry name" value="SER_THR_PHOSPHATASE"/>
    <property type="match status" value="1"/>
</dbReference>
<dbReference type="InterPro" id="IPR006186">
    <property type="entry name" value="Ser/Thr-sp_prot-phosphatase"/>
</dbReference>
<comment type="catalytic activity">
    <reaction evidence="1">
        <text>O-phospho-L-threonyl-[protein] + H2O = L-threonyl-[protein] + phosphate</text>
        <dbReference type="Rhea" id="RHEA:47004"/>
        <dbReference type="Rhea" id="RHEA-COMP:11060"/>
        <dbReference type="Rhea" id="RHEA-COMP:11605"/>
        <dbReference type="ChEBI" id="CHEBI:15377"/>
        <dbReference type="ChEBI" id="CHEBI:30013"/>
        <dbReference type="ChEBI" id="CHEBI:43474"/>
        <dbReference type="ChEBI" id="CHEBI:61977"/>
        <dbReference type="EC" id="3.1.3.16"/>
    </reaction>
</comment>
<dbReference type="GO" id="GO:0004722">
    <property type="term" value="F:protein serine/threonine phosphatase activity"/>
    <property type="evidence" value="ECO:0007669"/>
    <property type="project" value="UniProtKB-EC"/>
</dbReference>
<keyword evidence="1" id="KW-0378">Hydrolase</keyword>